<comment type="caution">
    <text evidence="1">The sequence shown here is derived from an EMBL/GenBank/DDBJ whole genome shotgun (WGS) entry which is preliminary data.</text>
</comment>
<evidence type="ECO:0000313" key="2">
    <source>
        <dbReference type="Proteomes" id="UP000782312"/>
    </source>
</evidence>
<dbReference type="EMBL" id="JACPUR010000013">
    <property type="protein sequence ID" value="MBI3126824.1"/>
    <property type="molecule type" value="Genomic_DNA"/>
</dbReference>
<protein>
    <submittedName>
        <fullName evidence="1">Selenium-dependent hydroxylase accessory protein YqeC</fullName>
    </submittedName>
</protein>
<dbReference type="Proteomes" id="UP000782312">
    <property type="component" value="Unassembled WGS sequence"/>
</dbReference>
<reference evidence="1" key="1">
    <citation type="submission" date="2020-07" db="EMBL/GenBank/DDBJ databases">
        <title>Huge and variable diversity of episymbiotic CPR bacteria and DPANN archaea in groundwater ecosystems.</title>
        <authorList>
            <person name="He C.Y."/>
            <person name="Keren R."/>
            <person name="Whittaker M."/>
            <person name="Farag I.F."/>
            <person name="Doudna J."/>
            <person name="Cate J.H.D."/>
            <person name="Banfield J.F."/>
        </authorList>
    </citation>
    <scope>NUCLEOTIDE SEQUENCE</scope>
    <source>
        <strain evidence="1">NC_groundwater_763_Ag_S-0.2um_68_21</strain>
    </source>
</reference>
<dbReference type="InterPro" id="IPR017587">
    <property type="entry name" value="YqeC"/>
</dbReference>
<dbReference type="NCBIfam" id="TIGR03172">
    <property type="entry name" value="selenium cofactor biosynthesis protein YqeC"/>
    <property type="match status" value="1"/>
</dbReference>
<dbReference type="AlphaFoldDB" id="A0A932HW74"/>
<evidence type="ECO:0000313" key="1">
    <source>
        <dbReference type="EMBL" id="MBI3126824.1"/>
    </source>
</evidence>
<sequence>MSGTPQPLPSLSAVLGLKPGDMAAVMGAGGKATLMKRLVRELLDAGTPVIVTSTTNLHGLGAEEGVSLLLSGEGRDRVREAAAAWAARGPVVWVEKKLPQNMFRGLPPAQVEALHAQRFGGVLVVKTDGARKRLVKAPGKGEPVIPRGATHCLVVLGLSAIGQRAEPGIVHRGERVAALTGLRLGDVIAPSHLAALASHPESYPSRLPPGSRRVLYLSHCTDAERLRLAGEVWRGVPPGRYDLLVAGDTAEGNFYVQGENA</sequence>
<organism evidence="1 2">
    <name type="scientific">Tectimicrobiota bacterium</name>
    <dbReference type="NCBI Taxonomy" id="2528274"/>
    <lineage>
        <taxon>Bacteria</taxon>
        <taxon>Pseudomonadati</taxon>
        <taxon>Nitrospinota/Tectimicrobiota group</taxon>
        <taxon>Candidatus Tectimicrobiota</taxon>
    </lineage>
</organism>
<accession>A0A932HW74</accession>
<dbReference type="Pfam" id="PF19842">
    <property type="entry name" value="YqeC"/>
    <property type="match status" value="1"/>
</dbReference>
<name>A0A932HW74_UNCTE</name>
<proteinExistence type="predicted"/>
<gene>
    <name evidence="1" type="primary">yqeC</name>
    <name evidence="1" type="ORF">HYZ11_04385</name>
</gene>